<name>A0ABR5M2X4_9PSED</name>
<keyword evidence="4" id="KW-1185">Reference proteome</keyword>
<feature type="chain" id="PRO_5046303639" evidence="2">
    <location>
        <begin position="24"/>
        <end position="66"/>
    </location>
</feature>
<reference evidence="3 4" key="1">
    <citation type="submission" date="2015-07" db="EMBL/GenBank/DDBJ databases">
        <title>Whole genome sequencing of endophytes isolated from poison ivy (Toxicodendron radicans).</title>
        <authorList>
            <person name="Tran P.N."/>
            <person name="Lee Y.P."/>
            <person name="Gan H.M."/>
            <person name="Savka M.A."/>
        </authorList>
    </citation>
    <scope>NUCLEOTIDE SEQUENCE [LARGE SCALE GENOMIC DNA]</scope>
    <source>
        <strain evidence="3 4">RIT-PI-g</strain>
    </source>
</reference>
<proteinExistence type="predicted"/>
<keyword evidence="2" id="KW-0732">Signal</keyword>
<evidence type="ECO:0000313" key="4">
    <source>
        <dbReference type="Proteomes" id="UP000037820"/>
    </source>
</evidence>
<dbReference type="EMBL" id="LHOY01000034">
    <property type="protein sequence ID" value="KPG72538.1"/>
    <property type="molecule type" value="Genomic_DNA"/>
</dbReference>
<sequence length="66" mass="7113">MFITQRAIPLIMLALLGGTVAWAHELQVATALAPTWKETGPVTKKKQSEASSGSWQPQAQPAPKED</sequence>
<protein>
    <submittedName>
        <fullName evidence="3">Uncharacterized protein</fullName>
    </submittedName>
</protein>
<feature type="compositionally biased region" description="Polar residues" evidence="1">
    <location>
        <begin position="49"/>
        <end position="59"/>
    </location>
</feature>
<accession>A0ABR5M2X4</accession>
<evidence type="ECO:0000256" key="1">
    <source>
        <dbReference type="SAM" id="MobiDB-lite"/>
    </source>
</evidence>
<dbReference type="Proteomes" id="UP000037820">
    <property type="component" value="Unassembled WGS sequence"/>
</dbReference>
<feature type="region of interest" description="Disordered" evidence="1">
    <location>
        <begin position="36"/>
        <end position="66"/>
    </location>
</feature>
<evidence type="ECO:0000256" key="2">
    <source>
        <dbReference type="SAM" id="SignalP"/>
    </source>
</evidence>
<comment type="caution">
    <text evidence="3">The sequence shown here is derived from an EMBL/GenBank/DDBJ whole genome shotgun (WGS) entry which is preliminary data.</text>
</comment>
<organism evidence="3 4">
    <name type="scientific">Pseudomonas libanensis</name>
    <dbReference type="NCBI Taxonomy" id="75588"/>
    <lineage>
        <taxon>Bacteria</taxon>
        <taxon>Pseudomonadati</taxon>
        <taxon>Pseudomonadota</taxon>
        <taxon>Gammaproteobacteria</taxon>
        <taxon>Pseudomonadales</taxon>
        <taxon>Pseudomonadaceae</taxon>
        <taxon>Pseudomonas</taxon>
    </lineage>
</organism>
<feature type="signal peptide" evidence="2">
    <location>
        <begin position="1"/>
        <end position="23"/>
    </location>
</feature>
<gene>
    <name evidence="3" type="ORF">AEQ48_22300</name>
</gene>
<evidence type="ECO:0000313" key="3">
    <source>
        <dbReference type="EMBL" id="KPG72538.1"/>
    </source>
</evidence>